<sequence>MAPLNPARLPLQTQLTHLRAILSTNTTLTTVITRAATLNLPNWYLAAGAVSQTIWNHMSGLPPATGIHDYDLVYFDDTDLSWAAEDAAIQRGRALFADIPAEVEIRNQARVHLWYEAKFGAPCPRHESVEAGIDSWIATSAMIGVRVEADGEWRVYAPRGLSDFFNMVVRPNPQIGVREKYEEKARRWLGIWKGLTVMPWVEKEEPLKLVS</sequence>
<evidence type="ECO:0000313" key="2">
    <source>
        <dbReference type="Proteomes" id="UP000711996"/>
    </source>
</evidence>
<reference evidence="1" key="1">
    <citation type="submission" date="2019-06" db="EMBL/GenBank/DDBJ databases">
        <authorList>
            <person name="Gan P."/>
            <person name="Shirasu K."/>
        </authorList>
    </citation>
    <scope>NUCLEOTIDE SEQUENCE [LARGE SCALE GENOMIC DNA]</scope>
    <source>
        <strain evidence="1">CAD2</strain>
    </source>
</reference>
<organism evidence="1 2">
    <name type="scientific">Colletotrichum siamense</name>
    <name type="common">Anthracnose fungus</name>
    <dbReference type="NCBI Taxonomy" id="690259"/>
    <lineage>
        <taxon>Eukaryota</taxon>
        <taxon>Fungi</taxon>
        <taxon>Dikarya</taxon>
        <taxon>Ascomycota</taxon>
        <taxon>Pezizomycotina</taxon>
        <taxon>Sordariomycetes</taxon>
        <taxon>Hypocreomycetidae</taxon>
        <taxon>Glomerellales</taxon>
        <taxon>Glomerellaceae</taxon>
        <taxon>Colletotrichum</taxon>
        <taxon>Colletotrichum gloeosporioides species complex</taxon>
    </lineage>
</organism>
<evidence type="ECO:0000313" key="1">
    <source>
        <dbReference type="EMBL" id="KAF4863875.1"/>
    </source>
</evidence>
<dbReference type="PANTHER" id="PTHR39166:SF1">
    <property type="entry name" value="BLL1166 PROTEIN"/>
    <property type="match status" value="1"/>
</dbReference>
<protein>
    <submittedName>
        <fullName evidence="1">Uncharacterized protein</fullName>
    </submittedName>
</protein>
<dbReference type="AlphaFoldDB" id="A0A9P5F0N8"/>
<dbReference type="OrthoDB" id="3923682at2759"/>
<dbReference type="PANTHER" id="PTHR39166">
    <property type="entry name" value="BLL1166 PROTEIN"/>
    <property type="match status" value="1"/>
</dbReference>
<gene>
    <name evidence="1" type="ORF">CGCSCA2_v002328</name>
</gene>
<dbReference type="Proteomes" id="UP000711996">
    <property type="component" value="Unassembled WGS sequence"/>
</dbReference>
<comment type="caution">
    <text evidence="1">The sequence shown here is derived from an EMBL/GenBank/DDBJ whole genome shotgun (WGS) entry which is preliminary data.</text>
</comment>
<dbReference type="InterPro" id="IPR009267">
    <property type="entry name" value="NTP_transf_6"/>
</dbReference>
<dbReference type="EMBL" id="QPMT01000005">
    <property type="protein sequence ID" value="KAF4863875.1"/>
    <property type="molecule type" value="Genomic_DNA"/>
</dbReference>
<name>A0A9P5F0N8_COLSI</name>
<accession>A0A9P5F0N8</accession>
<proteinExistence type="predicted"/>
<keyword evidence="2" id="KW-1185">Reference proteome</keyword>
<dbReference type="Pfam" id="PF06042">
    <property type="entry name" value="NTP_transf_6"/>
    <property type="match status" value="1"/>
</dbReference>